<keyword evidence="2" id="KW-0833">Ubl conjugation pathway</keyword>
<dbReference type="PANTHER" id="PTHR13382">
    <property type="entry name" value="MITOCHONDRIAL ATP SYNTHASE COUPLING FACTOR B"/>
    <property type="match status" value="1"/>
</dbReference>
<dbReference type="AlphaFoldDB" id="A0AAE0F8F9"/>
<protein>
    <recommendedName>
        <fullName evidence="3">F-box/LRR-repeat protein 15-like leucin rich repeat domain-containing protein</fullName>
    </recommendedName>
</protein>
<dbReference type="Gene3D" id="3.80.10.10">
    <property type="entry name" value="Ribonuclease Inhibitor"/>
    <property type="match status" value="1"/>
</dbReference>
<dbReference type="EMBL" id="LGRX02022984">
    <property type="protein sequence ID" value="KAK3254964.1"/>
    <property type="molecule type" value="Genomic_DNA"/>
</dbReference>
<organism evidence="4 5">
    <name type="scientific">Cymbomonas tetramitiformis</name>
    <dbReference type="NCBI Taxonomy" id="36881"/>
    <lineage>
        <taxon>Eukaryota</taxon>
        <taxon>Viridiplantae</taxon>
        <taxon>Chlorophyta</taxon>
        <taxon>Pyramimonadophyceae</taxon>
        <taxon>Pyramimonadales</taxon>
        <taxon>Pyramimonadaceae</taxon>
        <taxon>Cymbomonas</taxon>
    </lineage>
</organism>
<proteinExistence type="predicted"/>
<evidence type="ECO:0000259" key="3">
    <source>
        <dbReference type="Pfam" id="PF25372"/>
    </source>
</evidence>
<evidence type="ECO:0000313" key="5">
    <source>
        <dbReference type="Proteomes" id="UP001190700"/>
    </source>
</evidence>
<dbReference type="InterPro" id="IPR050648">
    <property type="entry name" value="F-box_LRR-repeat"/>
</dbReference>
<comment type="caution">
    <text evidence="4">The sequence shown here is derived from an EMBL/GenBank/DDBJ whole genome shotgun (WGS) entry which is preliminary data.</text>
</comment>
<gene>
    <name evidence="4" type="ORF">CYMTET_35840</name>
</gene>
<dbReference type="Proteomes" id="UP001190700">
    <property type="component" value="Unassembled WGS sequence"/>
</dbReference>
<evidence type="ECO:0000313" key="4">
    <source>
        <dbReference type="EMBL" id="KAK3254964.1"/>
    </source>
</evidence>
<dbReference type="SUPFAM" id="SSF52047">
    <property type="entry name" value="RNI-like"/>
    <property type="match status" value="1"/>
</dbReference>
<evidence type="ECO:0000256" key="1">
    <source>
        <dbReference type="ARBA" id="ARBA00004430"/>
    </source>
</evidence>
<evidence type="ECO:0000256" key="2">
    <source>
        <dbReference type="ARBA" id="ARBA00022786"/>
    </source>
</evidence>
<keyword evidence="5" id="KW-1185">Reference proteome</keyword>
<dbReference type="InterPro" id="IPR006553">
    <property type="entry name" value="Leu-rich_rpt_Cys-con_subtyp"/>
</dbReference>
<sequence>MSVDAVALTEAAKGAGSVDALNELAAVKDLAAQDKLVHNKFLSIGLFRQLTDDAVLAVVEGCPKLQSLSVAACVKLTDKSIMAVGRSCPELRELVIAKCLRLSDASLATVAVAKNCVNLEVVDVSGCIEVTMDAVNDAAKMFPGIDIQT</sequence>
<dbReference type="InterPro" id="IPR032675">
    <property type="entry name" value="LRR_dom_sf"/>
</dbReference>
<name>A0AAE0F8F9_9CHLO</name>
<dbReference type="InterPro" id="IPR057207">
    <property type="entry name" value="FBXL15_LRR"/>
</dbReference>
<reference evidence="4 5" key="1">
    <citation type="journal article" date="2015" name="Genome Biol. Evol.">
        <title>Comparative Genomics of a Bacterivorous Green Alga Reveals Evolutionary Causalities and Consequences of Phago-Mixotrophic Mode of Nutrition.</title>
        <authorList>
            <person name="Burns J.A."/>
            <person name="Paasch A."/>
            <person name="Narechania A."/>
            <person name="Kim E."/>
        </authorList>
    </citation>
    <scope>NUCLEOTIDE SEQUENCE [LARGE SCALE GENOMIC DNA]</scope>
    <source>
        <strain evidence="4 5">PLY_AMNH</strain>
    </source>
</reference>
<dbReference type="Pfam" id="PF25372">
    <property type="entry name" value="DUF7885"/>
    <property type="match status" value="1"/>
</dbReference>
<dbReference type="GO" id="GO:0005930">
    <property type="term" value="C:axoneme"/>
    <property type="evidence" value="ECO:0007669"/>
    <property type="project" value="UniProtKB-SubCell"/>
</dbReference>
<comment type="subcellular location">
    <subcellularLocation>
        <location evidence="1">Cytoplasm</location>
        <location evidence="1">Cytoskeleton</location>
        <location evidence="1">Cilium axoneme</location>
    </subcellularLocation>
</comment>
<feature type="domain" description="F-box/LRR-repeat protein 15-like leucin rich repeat" evidence="3">
    <location>
        <begin position="24"/>
        <end position="111"/>
    </location>
</feature>
<dbReference type="SMART" id="SM00367">
    <property type="entry name" value="LRR_CC"/>
    <property type="match status" value="3"/>
</dbReference>
<accession>A0AAE0F8F9</accession>